<dbReference type="RefSeq" id="WP_232593070.1">
    <property type="nucleotide sequence ID" value="NZ_BSPD01000039.1"/>
</dbReference>
<keyword evidence="1" id="KW-0472">Membrane</keyword>
<keyword evidence="1" id="KW-0812">Transmembrane</keyword>
<name>A0AA37TBT1_9GAMM</name>
<dbReference type="Proteomes" id="UP001156870">
    <property type="component" value="Unassembled WGS sequence"/>
</dbReference>
<dbReference type="EMBL" id="BSPD01000039">
    <property type="protein sequence ID" value="GLS26172.1"/>
    <property type="molecule type" value="Genomic_DNA"/>
</dbReference>
<accession>A0AA37TBT1</accession>
<feature type="transmembrane region" description="Helical" evidence="1">
    <location>
        <begin position="38"/>
        <end position="57"/>
    </location>
</feature>
<organism evidence="2 3">
    <name type="scientific">Marinibactrum halimedae</name>
    <dbReference type="NCBI Taxonomy" id="1444977"/>
    <lineage>
        <taxon>Bacteria</taxon>
        <taxon>Pseudomonadati</taxon>
        <taxon>Pseudomonadota</taxon>
        <taxon>Gammaproteobacteria</taxon>
        <taxon>Cellvibrionales</taxon>
        <taxon>Cellvibrionaceae</taxon>
        <taxon>Marinibactrum</taxon>
    </lineage>
</organism>
<comment type="caution">
    <text evidence="2">The sequence shown here is derived from an EMBL/GenBank/DDBJ whole genome shotgun (WGS) entry which is preliminary data.</text>
</comment>
<evidence type="ECO:0000256" key="1">
    <source>
        <dbReference type="SAM" id="Phobius"/>
    </source>
</evidence>
<sequence length="309" mass="34748">MRDFVFVILFLFSFLVFLSIFAGLFKPSLIRQKTRAEAFGKSSVIFFLSIVALVVAAPKDSSDDKTINLEEKEKIYISVDHKIDDKGYLYFEIASNLSQENELFLFLENSDGDNLGGSSGFITNGRWVTEKFSHNGKSHLVGKYYLSISEKGKGNLYKGERLFQPFRYEFDIQSNGVSPPAMTKSQKLSTLDAFDEIINTIKAKRYQIEEVRRRQPTGRGQSGSIFTAKWNGEVQRWRDDSSNKYGDILGSGISAPFCPSGAFHTRTSMTALVLLGVGYVSGKVDVKKKNLERSLSKAEQEIQLCRDSV</sequence>
<dbReference type="AlphaFoldDB" id="A0AA37TBT1"/>
<gene>
    <name evidence="2" type="ORF">GCM10007877_18870</name>
</gene>
<evidence type="ECO:0000313" key="2">
    <source>
        <dbReference type="EMBL" id="GLS26172.1"/>
    </source>
</evidence>
<reference evidence="2 3" key="1">
    <citation type="journal article" date="2014" name="Int. J. Syst. Evol. Microbiol.">
        <title>Complete genome sequence of Corynebacterium casei LMG S-19264T (=DSM 44701T), isolated from a smear-ripened cheese.</title>
        <authorList>
            <consortium name="US DOE Joint Genome Institute (JGI-PGF)"/>
            <person name="Walter F."/>
            <person name="Albersmeier A."/>
            <person name="Kalinowski J."/>
            <person name="Ruckert C."/>
        </authorList>
    </citation>
    <scope>NUCLEOTIDE SEQUENCE [LARGE SCALE GENOMIC DNA]</scope>
    <source>
        <strain evidence="2 3">NBRC 110095</strain>
    </source>
</reference>
<proteinExistence type="predicted"/>
<evidence type="ECO:0000313" key="3">
    <source>
        <dbReference type="Proteomes" id="UP001156870"/>
    </source>
</evidence>
<feature type="transmembrane region" description="Helical" evidence="1">
    <location>
        <begin position="6"/>
        <end position="26"/>
    </location>
</feature>
<protein>
    <submittedName>
        <fullName evidence="2">Uncharacterized protein</fullName>
    </submittedName>
</protein>
<keyword evidence="3" id="KW-1185">Reference proteome</keyword>
<keyword evidence="1" id="KW-1133">Transmembrane helix</keyword>